<evidence type="ECO:0000256" key="1">
    <source>
        <dbReference type="SAM" id="MobiDB-lite"/>
    </source>
</evidence>
<gene>
    <name evidence="2" type="ORF">PoB_003561800</name>
</gene>
<feature type="region of interest" description="Disordered" evidence="1">
    <location>
        <begin position="45"/>
        <end position="82"/>
    </location>
</feature>
<proteinExistence type="predicted"/>
<sequence>MLFSSLKTSSFHAFVERVWSKFCAFFRGIWTGSLLNAIMNSDESDTEVGGHVIQDAESSDFTSDKETESAKSSISYESNDQSEAVGIDLHPAMNIVDARPRPRPRPVGHGRGCCTTEPD</sequence>
<reference evidence="2 3" key="1">
    <citation type="journal article" date="2021" name="Elife">
        <title>Chloroplast acquisition without the gene transfer in kleptoplastic sea slugs, Plakobranchus ocellatus.</title>
        <authorList>
            <person name="Maeda T."/>
            <person name="Takahashi S."/>
            <person name="Yoshida T."/>
            <person name="Shimamura S."/>
            <person name="Takaki Y."/>
            <person name="Nagai Y."/>
            <person name="Toyoda A."/>
            <person name="Suzuki Y."/>
            <person name="Arimoto A."/>
            <person name="Ishii H."/>
            <person name="Satoh N."/>
            <person name="Nishiyama T."/>
            <person name="Hasebe M."/>
            <person name="Maruyama T."/>
            <person name="Minagawa J."/>
            <person name="Obokata J."/>
            <person name="Shigenobu S."/>
        </authorList>
    </citation>
    <scope>NUCLEOTIDE SEQUENCE [LARGE SCALE GENOMIC DNA]</scope>
</reference>
<organism evidence="2 3">
    <name type="scientific">Plakobranchus ocellatus</name>
    <dbReference type="NCBI Taxonomy" id="259542"/>
    <lineage>
        <taxon>Eukaryota</taxon>
        <taxon>Metazoa</taxon>
        <taxon>Spiralia</taxon>
        <taxon>Lophotrochozoa</taxon>
        <taxon>Mollusca</taxon>
        <taxon>Gastropoda</taxon>
        <taxon>Heterobranchia</taxon>
        <taxon>Euthyneura</taxon>
        <taxon>Panpulmonata</taxon>
        <taxon>Sacoglossa</taxon>
        <taxon>Placobranchoidea</taxon>
        <taxon>Plakobranchidae</taxon>
        <taxon>Plakobranchus</taxon>
    </lineage>
</organism>
<accession>A0AAV4AP31</accession>
<evidence type="ECO:0000313" key="3">
    <source>
        <dbReference type="Proteomes" id="UP000735302"/>
    </source>
</evidence>
<evidence type="ECO:0000313" key="2">
    <source>
        <dbReference type="EMBL" id="GFO09113.1"/>
    </source>
</evidence>
<dbReference type="Proteomes" id="UP000735302">
    <property type="component" value="Unassembled WGS sequence"/>
</dbReference>
<protein>
    <submittedName>
        <fullName evidence="2">Uncharacterized protein</fullName>
    </submittedName>
</protein>
<name>A0AAV4AP31_9GAST</name>
<feature type="region of interest" description="Disordered" evidence="1">
    <location>
        <begin position="95"/>
        <end position="119"/>
    </location>
</feature>
<dbReference type="AlphaFoldDB" id="A0AAV4AP31"/>
<keyword evidence="3" id="KW-1185">Reference proteome</keyword>
<feature type="compositionally biased region" description="Polar residues" evidence="1">
    <location>
        <begin position="70"/>
        <end position="82"/>
    </location>
</feature>
<comment type="caution">
    <text evidence="2">The sequence shown here is derived from an EMBL/GenBank/DDBJ whole genome shotgun (WGS) entry which is preliminary data.</text>
</comment>
<dbReference type="EMBL" id="BLXT01004061">
    <property type="protein sequence ID" value="GFO09113.1"/>
    <property type="molecule type" value="Genomic_DNA"/>
</dbReference>